<comment type="caution">
    <text evidence="2">The sequence shown here is derived from an EMBL/GenBank/DDBJ whole genome shotgun (WGS) entry which is preliminary data.</text>
</comment>
<dbReference type="EMBL" id="JAQQXS010000011">
    <property type="protein sequence ID" value="MDC8786178.1"/>
    <property type="molecule type" value="Genomic_DNA"/>
</dbReference>
<feature type="signal peptide" evidence="1">
    <location>
        <begin position="1"/>
        <end position="47"/>
    </location>
</feature>
<evidence type="ECO:0000313" key="2">
    <source>
        <dbReference type="EMBL" id="MDC8786178.1"/>
    </source>
</evidence>
<protein>
    <submittedName>
        <fullName evidence="2">TIGR03016 family PEP-CTERM system-associated outer membrane protein</fullName>
    </submittedName>
</protein>
<name>A0ABT5KTB4_9BURK</name>
<sequence>MPVNRPRADRLRLNLPQIPVPCPHRAWASSAVLSAALYALLTSHASAQVQAAAAGDTPAAARTGSHITPRIAVTETVTDNNTLSSTAKDAALITMVSPGISMSSTAGRLRGTLDYSLSEILYTKSNQKNRNQQALTARGTAELIENFFLVDANASIGQQLTSAFGTQSIDHSLANSNSTEVASFSLSPVVHGRLASVARYEVRGTYSQTNAKDSIVGDNDVTSGNFRLDSVSGGLLGWWVNGTSTRSHFRTGVINNSALVLVGLKYQPDVEFQLGINGGRERSDYLTGTASKGQSYGANASWIPSPRTTLSFDWQSHDYGNSHTVNFEHRMARSSWRMTDSQNVSTALASGAVGQNTNYELLFAQYASIEPDPVKRDVLVRNALTTLGLSPDSLASAGFLTGGPTLSHNQVVSFSVEMLRTTVTATALQTATRQLGNGVVPVASSSVSGNVVQRSGTLNVAHVLTPTASANVAYTQTQSHGDGSNFSTTLRSIIANWTGRLNLRTNYSLGLRHAQFDGVNSAASYRENAVFGTFSHEFN</sequence>
<accession>A0ABT5KTB4</accession>
<keyword evidence="1" id="KW-0732">Signal</keyword>
<evidence type="ECO:0000313" key="3">
    <source>
        <dbReference type="Proteomes" id="UP001219862"/>
    </source>
</evidence>
<reference evidence="2 3" key="1">
    <citation type="submission" date="2022-10" db="EMBL/GenBank/DDBJ databases">
        <title>paucibacter sp. hw8 Genome sequencing.</title>
        <authorList>
            <person name="Park S."/>
        </authorList>
    </citation>
    <scope>NUCLEOTIDE SEQUENCE [LARGE SCALE GENOMIC DNA]</scope>
    <source>
        <strain evidence="3">hw8</strain>
    </source>
</reference>
<gene>
    <name evidence="2" type="ORF">PRZ01_13340</name>
</gene>
<evidence type="ECO:0000256" key="1">
    <source>
        <dbReference type="SAM" id="SignalP"/>
    </source>
</evidence>
<organism evidence="2 3">
    <name type="scientific">Roseateles koreensis</name>
    <dbReference type="NCBI Taxonomy" id="2987526"/>
    <lineage>
        <taxon>Bacteria</taxon>
        <taxon>Pseudomonadati</taxon>
        <taxon>Pseudomonadota</taxon>
        <taxon>Betaproteobacteria</taxon>
        <taxon>Burkholderiales</taxon>
        <taxon>Sphaerotilaceae</taxon>
        <taxon>Roseateles</taxon>
    </lineage>
</organism>
<keyword evidence="3" id="KW-1185">Reference proteome</keyword>
<proteinExistence type="predicted"/>
<dbReference type="InterPro" id="IPR017467">
    <property type="entry name" value="CHP03016_PEP-CTERM"/>
</dbReference>
<dbReference type="NCBIfam" id="TIGR03016">
    <property type="entry name" value="pepcterm_hypo_1"/>
    <property type="match status" value="1"/>
</dbReference>
<dbReference type="Proteomes" id="UP001219862">
    <property type="component" value="Unassembled WGS sequence"/>
</dbReference>
<feature type="chain" id="PRO_5045997326" evidence="1">
    <location>
        <begin position="48"/>
        <end position="539"/>
    </location>
</feature>